<reference evidence="2 3" key="1">
    <citation type="submission" date="2021-03" db="EMBL/GenBank/DDBJ databases">
        <title>Sequencing the genomes of 1000 actinobacteria strains.</title>
        <authorList>
            <person name="Klenk H.-P."/>
        </authorList>
    </citation>
    <scope>NUCLEOTIDE SEQUENCE [LARGE SCALE GENOMIC DNA]</scope>
    <source>
        <strain evidence="2 3">DSM 14566</strain>
    </source>
</reference>
<dbReference type="PANTHER" id="PTHR43316:SF3">
    <property type="entry name" value="HALOACID DEHALOGENASE, TYPE II (AFU_ORTHOLOGUE AFUA_2G07750)-RELATED"/>
    <property type="match status" value="1"/>
</dbReference>
<dbReference type="InterPro" id="IPR006439">
    <property type="entry name" value="HAD-SF_hydro_IA"/>
</dbReference>
<dbReference type="PRINTS" id="PR00413">
    <property type="entry name" value="HADHALOGNASE"/>
</dbReference>
<evidence type="ECO:0000313" key="2">
    <source>
        <dbReference type="EMBL" id="MBP2380693.1"/>
    </source>
</evidence>
<dbReference type="Gene3D" id="3.40.50.1000">
    <property type="entry name" value="HAD superfamily/HAD-like"/>
    <property type="match status" value="1"/>
</dbReference>
<name>A0ABS4WXJ3_9MICO</name>
<dbReference type="InterPro" id="IPR023198">
    <property type="entry name" value="PGP-like_dom2"/>
</dbReference>
<organism evidence="2 3">
    <name type="scientific">Brachybacterium sacelli</name>
    <dbReference type="NCBI Taxonomy" id="173364"/>
    <lineage>
        <taxon>Bacteria</taxon>
        <taxon>Bacillati</taxon>
        <taxon>Actinomycetota</taxon>
        <taxon>Actinomycetes</taxon>
        <taxon>Micrococcales</taxon>
        <taxon>Dermabacteraceae</taxon>
        <taxon>Brachybacterium</taxon>
    </lineage>
</organism>
<dbReference type="Gene3D" id="1.10.150.240">
    <property type="entry name" value="Putative phosphatase, domain 2"/>
    <property type="match status" value="1"/>
</dbReference>
<dbReference type="InterPro" id="IPR036412">
    <property type="entry name" value="HAD-like_sf"/>
</dbReference>
<comment type="caution">
    <text evidence="2">The sequence shown here is derived from an EMBL/GenBank/DDBJ whole genome shotgun (WGS) entry which is preliminary data.</text>
</comment>
<dbReference type="NCBIfam" id="TIGR01493">
    <property type="entry name" value="HAD-SF-IA-v2"/>
    <property type="match status" value="1"/>
</dbReference>
<sequence>MTHRPAVVFDIGGTLLDSTGTVQAECHAVLSPVLGTTAAAEFAAAWQHRVEARTAEIVAGQAPWAPSERLQHEGLAGLLPRYDLEVGGVQYEALNGAGSRSQAFPDAAAGLASLAEHAQVIGLTNTDLAASSASCAGTGLRWHALLSTDSERTLKPRPEAYLQPERRLGINPARSWFVAAHPWDLRGAAETGYRSVYLPRPHADGPEPEDDFDATVASLEELLALVTGGAA</sequence>
<dbReference type="InterPro" id="IPR023214">
    <property type="entry name" value="HAD_sf"/>
</dbReference>
<accession>A0ABS4WXJ3</accession>
<evidence type="ECO:0000256" key="1">
    <source>
        <dbReference type="ARBA" id="ARBA00022801"/>
    </source>
</evidence>
<dbReference type="EC" id="3.8.1.2" evidence="2"/>
<dbReference type="Pfam" id="PF00702">
    <property type="entry name" value="Hydrolase"/>
    <property type="match status" value="1"/>
</dbReference>
<dbReference type="InterPro" id="IPR051540">
    <property type="entry name" value="S-2-haloacid_dehalogenase"/>
</dbReference>
<gene>
    <name evidence="2" type="ORF">JOF43_000650</name>
</gene>
<dbReference type="RefSeq" id="WP_209899007.1">
    <property type="nucleotide sequence ID" value="NZ_BAAAJW010000014.1"/>
</dbReference>
<proteinExistence type="predicted"/>
<evidence type="ECO:0000313" key="3">
    <source>
        <dbReference type="Proteomes" id="UP001519290"/>
    </source>
</evidence>
<protein>
    <submittedName>
        <fullName evidence="2">2-haloacid dehalogenase</fullName>
        <ecNumber evidence="2">3.8.1.2</ecNumber>
    </submittedName>
</protein>
<dbReference type="EMBL" id="JAGIOD010000001">
    <property type="protein sequence ID" value="MBP2380693.1"/>
    <property type="molecule type" value="Genomic_DNA"/>
</dbReference>
<dbReference type="PANTHER" id="PTHR43316">
    <property type="entry name" value="HYDROLASE, HALOACID DELAHOGENASE-RELATED"/>
    <property type="match status" value="1"/>
</dbReference>
<dbReference type="Proteomes" id="UP001519290">
    <property type="component" value="Unassembled WGS sequence"/>
</dbReference>
<keyword evidence="1 2" id="KW-0378">Hydrolase</keyword>
<dbReference type="GO" id="GO:0018784">
    <property type="term" value="F:(S)-2-haloacid dehalogenase activity"/>
    <property type="evidence" value="ECO:0007669"/>
    <property type="project" value="UniProtKB-EC"/>
</dbReference>
<dbReference type="SUPFAM" id="SSF56784">
    <property type="entry name" value="HAD-like"/>
    <property type="match status" value="1"/>
</dbReference>
<keyword evidence="3" id="KW-1185">Reference proteome</keyword>